<accession>A0AC35GPP3</accession>
<evidence type="ECO:0000313" key="1">
    <source>
        <dbReference type="Proteomes" id="UP000887580"/>
    </source>
</evidence>
<dbReference type="WBParaSite" id="PS1159_v2.g7362.t1">
    <property type="protein sequence ID" value="PS1159_v2.g7362.t1"/>
    <property type="gene ID" value="PS1159_v2.g7362"/>
</dbReference>
<evidence type="ECO:0000313" key="2">
    <source>
        <dbReference type="WBParaSite" id="PS1159_v2.g7362.t1"/>
    </source>
</evidence>
<proteinExistence type="predicted"/>
<organism evidence="1 2">
    <name type="scientific">Panagrolaimus sp. PS1159</name>
    <dbReference type="NCBI Taxonomy" id="55785"/>
    <lineage>
        <taxon>Eukaryota</taxon>
        <taxon>Metazoa</taxon>
        <taxon>Ecdysozoa</taxon>
        <taxon>Nematoda</taxon>
        <taxon>Chromadorea</taxon>
        <taxon>Rhabditida</taxon>
        <taxon>Tylenchina</taxon>
        <taxon>Panagrolaimomorpha</taxon>
        <taxon>Panagrolaimoidea</taxon>
        <taxon>Panagrolaimidae</taxon>
        <taxon>Panagrolaimus</taxon>
    </lineage>
</organism>
<dbReference type="Proteomes" id="UP000887580">
    <property type="component" value="Unplaced"/>
</dbReference>
<sequence>MLELEYRDVIRKALQNFPSQAWLKEINTEIMAFTKDKKGAKAGSKYYVYIYSDAQKMGNIATLTFKQFLYAMIYGGKGEGPRIYIHLKEAIAPQKFPNKATNVC</sequence>
<reference evidence="2" key="1">
    <citation type="submission" date="2022-11" db="UniProtKB">
        <authorList>
            <consortium name="WormBaseParasite"/>
        </authorList>
    </citation>
    <scope>IDENTIFICATION</scope>
</reference>
<name>A0AC35GPP3_9BILA</name>
<protein>
    <submittedName>
        <fullName evidence="2">Uncharacterized protein</fullName>
    </submittedName>
</protein>